<dbReference type="PROSITE" id="PS50887">
    <property type="entry name" value="GGDEF"/>
    <property type="match status" value="1"/>
</dbReference>
<feature type="transmembrane region" description="Helical" evidence="2">
    <location>
        <begin position="244"/>
        <end position="263"/>
    </location>
</feature>
<dbReference type="SUPFAM" id="SSF141868">
    <property type="entry name" value="EAL domain-like"/>
    <property type="match status" value="1"/>
</dbReference>
<evidence type="ECO:0000256" key="1">
    <source>
        <dbReference type="SAM" id="MobiDB-lite"/>
    </source>
</evidence>
<keyword evidence="2" id="KW-0472">Membrane</keyword>
<keyword evidence="2" id="KW-1133">Transmembrane helix</keyword>
<dbReference type="PANTHER" id="PTHR44757">
    <property type="entry name" value="DIGUANYLATE CYCLASE DGCP"/>
    <property type="match status" value="1"/>
</dbReference>
<dbReference type="InterPro" id="IPR000160">
    <property type="entry name" value="GGDEF_dom"/>
</dbReference>
<evidence type="ECO:0000256" key="2">
    <source>
        <dbReference type="SAM" id="Phobius"/>
    </source>
</evidence>
<evidence type="ECO:0000259" key="4">
    <source>
        <dbReference type="PROSITE" id="PS50887"/>
    </source>
</evidence>
<dbReference type="PROSITE" id="PS50883">
    <property type="entry name" value="EAL"/>
    <property type="match status" value="1"/>
</dbReference>
<gene>
    <name evidence="5" type="ORF">EHV23_00115</name>
</gene>
<organism evidence="5 6">
    <name type="scientific">Lautropia dentalis</name>
    <dbReference type="NCBI Taxonomy" id="2490857"/>
    <lineage>
        <taxon>Bacteria</taxon>
        <taxon>Pseudomonadati</taxon>
        <taxon>Pseudomonadota</taxon>
        <taxon>Betaproteobacteria</taxon>
        <taxon>Burkholderiales</taxon>
        <taxon>Burkholderiaceae</taxon>
        <taxon>Lautropia</taxon>
    </lineage>
</organism>
<evidence type="ECO:0000313" key="5">
    <source>
        <dbReference type="EMBL" id="RRN44746.1"/>
    </source>
</evidence>
<keyword evidence="2" id="KW-0812">Transmembrane</keyword>
<feature type="transmembrane region" description="Helical" evidence="2">
    <location>
        <begin position="270"/>
        <end position="288"/>
    </location>
</feature>
<accession>A0A3R8LQV8</accession>
<name>A0A3R8LQV8_9BURK</name>
<proteinExistence type="predicted"/>
<feature type="transmembrane region" description="Helical" evidence="2">
    <location>
        <begin position="362"/>
        <end position="380"/>
    </location>
</feature>
<comment type="caution">
    <text evidence="5">The sequence shown here is derived from an EMBL/GenBank/DDBJ whole genome shotgun (WGS) entry which is preliminary data.</text>
</comment>
<dbReference type="SMART" id="SM00267">
    <property type="entry name" value="GGDEF"/>
    <property type="match status" value="1"/>
</dbReference>
<dbReference type="Pfam" id="PF00990">
    <property type="entry name" value="GGDEF"/>
    <property type="match status" value="1"/>
</dbReference>
<feature type="transmembrane region" description="Helical" evidence="2">
    <location>
        <begin position="308"/>
        <end position="325"/>
    </location>
</feature>
<protein>
    <submittedName>
        <fullName evidence="5">EAL domain-containing protein</fullName>
    </submittedName>
</protein>
<dbReference type="InterPro" id="IPR052155">
    <property type="entry name" value="Biofilm_reg_signaling"/>
</dbReference>
<dbReference type="SMART" id="SM00052">
    <property type="entry name" value="EAL"/>
    <property type="match status" value="1"/>
</dbReference>
<keyword evidence="6" id="KW-1185">Reference proteome</keyword>
<sequence>MTARRPAGRQAGAVRRWRLSFQLTKCPPVHFRRGNVTQQPVNKQRFGARQLAGWVLLLIAFSYMVWMFAYPMAYSRPEQVLSYKILASSKNFNELSSVLGSLREQSPGISLGSSNSSRLKTLWVLARIPADTVERTRVLHLANRSILKGDAVILDEFGQTLLYSHFNNEQEPVAASRALPGYAITLPELPLPLPAGHRRFSGEHDLTLVLRLELSSAAPTLALNLWDGERFVEAQRQIEAQGTMLGSILVLLGLTAFVAGQLMHIRVVRLLAYWLGGRALYLLSAGGYLQYWLGPSASSMLGTGLEQMAQMSFPCACAALMWGLMESRLAGHRFGTWLHAMSVLTVFALIVSGLLPPEIFQTLLYVVGAAIIATVTGLTVVNLGHRVSLMSIWYLCTPILDGLAALNTLLYLLGFLKAPLPWLDLQSTTLLAVMNASTAVIGYLAAERSRQLRTQAATMDALGRYQATYQTIPIGLLSFDRSSNIERYNEVAVRLFNVPAGGIERRVSTASGAQVGHDTAALDRVHVDTLTALNATFPAELADRIRQELDNFEEADFVWRLEQPTGHSWLRVQAQKTGSGHDVSLTDITALKQAEHDLVHESQHDKLTGALNRHGLEMRLETLLQNPAQLAQVALCYVDLDRFKVLNDVFGHQAGDAVLIDVVRRLRSRLGSHVEIARMGGDEFALLFNSNDPPHRYQAERALDAIAGRPFSIPPKRFAVTASVGVSPAVPGQRAHQLIDSADNACREAKRKGRNQVVLFEEGDFNSDTERHQVELDVLDRLRKTKEFRDFELAIQPVVGLGDGNRLGGEILLRHRTPDGSLRSPAGLIEAAIYRGEMATIDRWVLVETLRWLSQNERAFRALDFISLNLSAEALSDEAFKTHLVGQVRRFQHVAPKLVIEINEAVAMQDGYMMKRLIGTLRQLGVRAALDNVGAGFLNLSAISEMGVSYLKVDGAFTESLTRQGSGQAVLRTLTVLAHELGIASVAKSVQSELVLPALEGMGVDYGQGQALGSPMPLAEFEKMAGIGAGIEPPVRADAASASRADAETALRTGALVPPLAVDHATAVQSVQGAMAAQTAQTVRPSRMPGDVPAVRPSLG</sequence>
<dbReference type="InterPro" id="IPR029787">
    <property type="entry name" value="Nucleotide_cyclase"/>
</dbReference>
<feature type="transmembrane region" description="Helical" evidence="2">
    <location>
        <begin position="337"/>
        <end position="356"/>
    </location>
</feature>
<dbReference type="CDD" id="cd01949">
    <property type="entry name" value="GGDEF"/>
    <property type="match status" value="1"/>
</dbReference>
<reference evidence="5 6" key="1">
    <citation type="submission" date="2018-11" db="EMBL/GenBank/DDBJ databases">
        <title>Genome sequencing of Lautropia sp. KCOM 2505 (= ChDC F240).</title>
        <authorList>
            <person name="Kook J.-K."/>
            <person name="Park S.-N."/>
            <person name="Lim Y.K."/>
        </authorList>
    </citation>
    <scope>NUCLEOTIDE SEQUENCE [LARGE SCALE GENOMIC DNA]</scope>
    <source>
        <strain evidence="5 6">KCOM 2505</strain>
    </source>
</reference>
<feature type="transmembrane region" description="Helical" evidence="2">
    <location>
        <begin position="392"/>
        <end position="413"/>
    </location>
</feature>
<dbReference type="Gene3D" id="3.20.20.450">
    <property type="entry name" value="EAL domain"/>
    <property type="match status" value="1"/>
</dbReference>
<dbReference type="CDD" id="cd01948">
    <property type="entry name" value="EAL"/>
    <property type="match status" value="1"/>
</dbReference>
<feature type="domain" description="GGDEF" evidence="4">
    <location>
        <begin position="631"/>
        <end position="762"/>
    </location>
</feature>
<evidence type="ECO:0000259" key="3">
    <source>
        <dbReference type="PROSITE" id="PS50883"/>
    </source>
</evidence>
<dbReference type="PANTHER" id="PTHR44757:SF2">
    <property type="entry name" value="BIOFILM ARCHITECTURE MAINTENANCE PROTEIN MBAA"/>
    <property type="match status" value="1"/>
</dbReference>
<dbReference type="Gene3D" id="3.30.70.270">
    <property type="match status" value="1"/>
</dbReference>
<dbReference type="InterPro" id="IPR001633">
    <property type="entry name" value="EAL_dom"/>
</dbReference>
<dbReference type="Gene3D" id="3.30.450.20">
    <property type="entry name" value="PAS domain"/>
    <property type="match status" value="1"/>
</dbReference>
<dbReference type="Pfam" id="PF00563">
    <property type="entry name" value="EAL"/>
    <property type="match status" value="1"/>
</dbReference>
<dbReference type="Proteomes" id="UP000270261">
    <property type="component" value="Unassembled WGS sequence"/>
</dbReference>
<evidence type="ECO:0000313" key="6">
    <source>
        <dbReference type="Proteomes" id="UP000270261"/>
    </source>
</evidence>
<dbReference type="AlphaFoldDB" id="A0A3R8LQV8"/>
<feature type="domain" description="EAL" evidence="3">
    <location>
        <begin position="771"/>
        <end position="1029"/>
    </location>
</feature>
<dbReference type="EMBL" id="RRUE01000001">
    <property type="protein sequence ID" value="RRN44746.1"/>
    <property type="molecule type" value="Genomic_DNA"/>
</dbReference>
<feature type="region of interest" description="Disordered" evidence="1">
    <location>
        <begin position="1080"/>
        <end position="1100"/>
    </location>
</feature>
<dbReference type="NCBIfam" id="TIGR00254">
    <property type="entry name" value="GGDEF"/>
    <property type="match status" value="1"/>
</dbReference>
<feature type="transmembrane region" description="Helical" evidence="2">
    <location>
        <begin position="51"/>
        <end position="73"/>
    </location>
</feature>
<dbReference type="SUPFAM" id="SSF55073">
    <property type="entry name" value="Nucleotide cyclase"/>
    <property type="match status" value="1"/>
</dbReference>
<dbReference type="InterPro" id="IPR035919">
    <property type="entry name" value="EAL_sf"/>
</dbReference>
<dbReference type="InterPro" id="IPR043128">
    <property type="entry name" value="Rev_trsase/Diguanyl_cyclase"/>
</dbReference>